<evidence type="ECO:0000256" key="8">
    <source>
        <dbReference type="PROSITE-ProRule" id="PRU00094"/>
    </source>
</evidence>
<comment type="similarity">
    <text evidence="6">Belongs to the type IV zinc-finger family. Class B subfamily.</text>
</comment>
<protein>
    <recommendedName>
        <fullName evidence="9">GATA-type domain-containing protein</fullName>
    </recommendedName>
</protein>
<evidence type="ECO:0000256" key="1">
    <source>
        <dbReference type="ARBA" id="ARBA00022723"/>
    </source>
</evidence>
<dbReference type="PROSITE" id="PS00344">
    <property type="entry name" value="GATA_ZN_FINGER_1"/>
    <property type="match status" value="1"/>
</dbReference>
<evidence type="ECO:0000313" key="11">
    <source>
        <dbReference type="Proteomes" id="UP000541444"/>
    </source>
</evidence>
<proteinExistence type="inferred from homology"/>
<comment type="function">
    <text evidence="7">Transcriptional regulator that specifically binds 5'-GATA-3' or 5'-GAT-3' motifs within gene promoters.</text>
</comment>
<evidence type="ECO:0000256" key="4">
    <source>
        <dbReference type="ARBA" id="ARBA00023015"/>
    </source>
</evidence>
<reference evidence="10 11" key="1">
    <citation type="journal article" date="2020" name="IScience">
        <title>Genome Sequencing of the Endangered Kingdonia uniflora (Circaeasteraceae, Ranunculales) Reveals Potential Mechanisms of Evolutionary Specialization.</title>
        <authorList>
            <person name="Sun Y."/>
            <person name="Deng T."/>
            <person name="Zhang A."/>
            <person name="Moore M.J."/>
            <person name="Landis J.B."/>
            <person name="Lin N."/>
            <person name="Zhang H."/>
            <person name="Zhang X."/>
            <person name="Huang J."/>
            <person name="Zhang X."/>
            <person name="Sun H."/>
            <person name="Wang H."/>
        </authorList>
    </citation>
    <scope>NUCLEOTIDE SEQUENCE [LARGE SCALE GENOMIC DNA]</scope>
    <source>
        <strain evidence="10">TB1705</strain>
        <tissue evidence="10">Leaf</tissue>
    </source>
</reference>
<dbReference type="OrthoDB" id="2162994at2759"/>
<evidence type="ECO:0000256" key="3">
    <source>
        <dbReference type="ARBA" id="ARBA00022833"/>
    </source>
</evidence>
<evidence type="ECO:0000256" key="7">
    <source>
        <dbReference type="ARBA" id="ARBA00037539"/>
    </source>
</evidence>
<dbReference type="PROSITE" id="PS50114">
    <property type="entry name" value="GATA_ZN_FINGER_2"/>
    <property type="match status" value="1"/>
</dbReference>
<organism evidence="10 11">
    <name type="scientific">Kingdonia uniflora</name>
    <dbReference type="NCBI Taxonomy" id="39325"/>
    <lineage>
        <taxon>Eukaryota</taxon>
        <taxon>Viridiplantae</taxon>
        <taxon>Streptophyta</taxon>
        <taxon>Embryophyta</taxon>
        <taxon>Tracheophyta</taxon>
        <taxon>Spermatophyta</taxon>
        <taxon>Magnoliopsida</taxon>
        <taxon>Ranunculales</taxon>
        <taxon>Circaeasteraceae</taxon>
        <taxon>Kingdonia</taxon>
    </lineage>
</organism>
<comment type="caution">
    <text evidence="10">The sequence shown here is derived from an EMBL/GenBank/DDBJ whole genome shotgun (WGS) entry which is preliminary data.</text>
</comment>
<keyword evidence="4" id="KW-0805">Transcription regulation</keyword>
<accession>A0A7J7P382</accession>
<evidence type="ECO:0000259" key="9">
    <source>
        <dbReference type="PROSITE" id="PS50114"/>
    </source>
</evidence>
<dbReference type="PANTHER" id="PTHR47172:SF1">
    <property type="entry name" value="GATA TRANSCRIPTION FACTOR 15"/>
    <property type="match status" value="1"/>
</dbReference>
<name>A0A7J7P382_9MAGN</name>
<evidence type="ECO:0000256" key="6">
    <source>
        <dbReference type="ARBA" id="ARBA00024019"/>
    </source>
</evidence>
<dbReference type="GO" id="GO:0008270">
    <property type="term" value="F:zinc ion binding"/>
    <property type="evidence" value="ECO:0007669"/>
    <property type="project" value="UniProtKB-KW"/>
</dbReference>
<dbReference type="SUPFAM" id="SSF57716">
    <property type="entry name" value="Glucocorticoid receptor-like (DNA-binding domain)"/>
    <property type="match status" value="1"/>
</dbReference>
<evidence type="ECO:0000256" key="2">
    <source>
        <dbReference type="ARBA" id="ARBA00022771"/>
    </source>
</evidence>
<gene>
    <name evidence="10" type="ORF">GIB67_022987</name>
</gene>
<evidence type="ECO:0000256" key="5">
    <source>
        <dbReference type="ARBA" id="ARBA00023163"/>
    </source>
</evidence>
<dbReference type="SMART" id="SM00401">
    <property type="entry name" value="ZnF_GATA"/>
    <property type="match status" value="1"/>
</dbReference>
<evidence type="ECO:0000313" key="10">
    <source>
        <dbReference type="EMBL" id="KAF6173628.1"/>
    </source>
</evidence>
<keyword evidence="2 8" id="KW-0863">Zinc-finger</keyword>
<dbReference type="InterPro" id="IPR013088">
    <property type="entry name" value="Znf_NHR/GATA"/>
</dbReference>
<dbReference type="PANTHER" id="PTHR47172">
    <property type="entry name" value="OS01G0976800 PROTEIN"/>
    <property type="match status" value="1"/>
</dbReference>
<keyword evidence="1" id="KW-0479">Metal-binding</keyword>
<dbReference type="InterPro" id="IPR000679">
    <property type="entry name" value="Znf_GATA"/>
</dbReference>
<dbReference type="Proteomes" id="UP000541444">
    <property type="component" value="Unassembled WGS sequence"/>
</dbReference>
<dbReference type="EMBL" id="JACGCM010000333">
    <property type="protein sequence ID" value="KAF6173628.1"/>
    <property type="molecule type" value="Genomic_DNA"/>
</dbReference>
<keyword evidence="11" id="KW-1185">Reference proteome</keyword>
<feature type="domain" description="GATA-type" evidence="9">
    <location>
        <begin position="11"/>
        <end position="66"/>
    </location>
</feature>
<dbReference type="CDD" id="cd00202">
    <property type="entry name" value="ZnF_GATA"/>
    <property type="match status" value="1"/>
</dbReference>
<dbReference type="Pfam" id="PF00320">
    <property type="entry name" value="GATA"/>
    <property type="match status" value="1"/>
</dbReference>
<dbReference type="GO" id="GO:0043565">
    <property type="term" value="F:sequence-specific DNA binding"/>
    <property type="evidence" value="ECO:0007669"/>
    <property type="project" value="InterPro"/>
</dbReference>
<keyword evidence="5" id="KW-0804">Transcription</keyword>
<sequence length="147" mass="16839">MDLRGKGSGSDVAKKTCSDCKTFKTPLWRSGPEGPKTLCNACGIKYRKRKRVVNVFSNNEIIKKERSKKIERRNNNMLKLKLVDNGSKEERNKKIEKRNSNMLKLRLLAFGREVLMKRSEMEKQRKLGEEEEAAVLLMALSCGSVYA</sequence>
<dbReference type="AlphaFoldDB" id="A0A7J7P382"/>
<keyword evidence="3" id="KW-0862">Zinc</keyword>
<dbReference type="GO" id="GO:0006355">
    <property type="term" value="P:regulation of DNA-templated transcription"/>
    <property type="evidence" value="ECO:0007669"/>
    <property type="project" value="InterPro"/>
</dbReference>
<dbReference type="Gene3D" id="3.30.50.10">
    <property type="entry name" value="Erythroid Transcription Factor GATA-1, subunit A"/>
    <property type="match status" value="1"/>
</dbReference>